<accession>J8EWI1</accession>
<comment type="caution">
    <text evidence="2">The sequence shown here is derived from an EMBL/GenBank/DDBJ whole genome shotgun (WGS) entry which is preliminary data.</text>
</comment>
<sequence>MINFAKQEKLKCSTCGNEIREKPVMRKRQSAIGKMFVITILMLMISVNGVVFY</sequence>
<feature type="transmembrane region" description="Helical" evidence="1">
    <location>
        <begin position="31"/>
        <end position="52"/>
    </location>
</feature>
<name>J8EWI1_BACCE</name>
<evidence type="ECO:0000313" key="2">
    <source>
        <dbReference type="EMBL" id="EJQ92825.1"/>
    </source>
</evidence>
<keyword evidence="1" id="KW-0472">Membrane</keyword>
<dbReference type="AlphaFoldDB" id="J8EWI1"/>
<keyword evidence="1" id="KW-1133">Transmembrane helix</keyword>
<dbReference type="EMBL" id="AHEN01000051">
    <property type="protein sequence ID" value="EJQ92825.1"/>
    <property type="molecule type" value="Genomic_DNA"/>
</dbReference>
<evidence type="ECO:0000313" key="3">
    <source>
        <dbReference type="Proteomes" id="UP000006997"/>
    </source>
</evidence>
<organism evidence="2 3">
    <name type="scientific">Bacillus cereus MC67</name>
    <dbReference type="NCBI Taxonomy" id="1053219"/>
    <lineage>
        <taxon>Bacteria</taxon>
        <taxon>Bacillati</taxon>
        <taxon>Bacillota</taxon>
        <taxon>Bacilli</taxon>
        <taxon>Bacillales</taxon>
        <taxon>Bacillaceae</taxon>
        <taxon>Bacillus</taxon>
        <taxon>Bacillus cereus group</taxon>
    </lineage>
</organism>
<dbReference type="Proteomes" id="UP000006997">
    <property type="component" value="Unassembled WGS sequence"/>
</dbReference>
<proteinExistence type="predicted"/>
<reference evidence="2 3" key="1">
    <citation type="submission" date="2012-04" db="EMBL/GenBank/DDBJ databases">
        <title>The Genome Sequence of Bacillus cereus MC67.</title>
        <authorList>
            <consortium name="The Broad Institute Genome Sequencing Platform"/>
            <consortium name="The Broad Institute Genome Sequencing Center for Infectious Disease"/>
            <person name="Feldgarden M."/>
            <person name="Van der Auwera G.A."/>
            <person name="Mahillon J."/>
            <person name="Duprez V."/>
            <person name="Timmery S."/>
            <person name="Mattelet C."/>
            <person name="Dierick K."/>
            <person name="Sun M."/>
            <person name="Yu Z."/>
            <person name="Zhu L."/>
            <person name="Hu X."/>
            <person name="Shank E.B."/>
            <person name="Swiecicka I."/>
            <person name="Hansen B.M."/>
            <person name="Andrup L."/>
            <person name="Young S.K."/>
            <person name="Zeng Q."/>
            <person name="Gargeya S."/>
            <person name="Fitzgerald M."/>
            <person name="Haas B."/>
            <person name="Abouelleil A."/>
            <person name="Alvarado L."/>
            <person name="Arachchi H.M."/>
            <person name="Berlin A."/>
            <person name="Chapman S.B."/>
            <person name="Goldberg J."/>
            <person name="Griggs A."/>
            <person name="Gujja S."/>
            <person name="Hansen M."/>
            <person name="Howarth C."/>
            <person name="Imamovic A."/>
            <person name="Larimer J."/>
            <person name="McCowen C."/>
            <person name="Montmayeur A."/>
            <person name="Murphy C."/>
            <person name="Neiman D."/>
            <person name="Pearson M."/>
            <person name="Priest M."/>
            <person name="Roberts A."/>
            <person name="Saif S."/>
            <person name="Shea T."/>
            <person name="Sisk P."/>
            <person name="Sykes S."/>
            <person name="Wortman J."/>
            <person name="Nusbaum C."/>
            <person name="Birren B."/>
        </authorList>
    </citation>
    <scope>NUCLEOTIDE SEQUENCE [LARGE SCALE GENOMIC DNA]</scope>
    <source>
        <strain evidence="2 3">MC67</strain>
    </source>
</reference>
<evidence type="ECO:0000256" key="1">
    <source>
        <dbReference type="SAM" id="Phobius"/>
    </source>
</evidence>
<keyword evidence="1" id="KW-0812">Transmembrane</keyword>
<protein>
    <submittedName>
        <fullName evidence="2">Uncharacterized protein</fullName>
    </submittedName>
</protein>
<gene>
    <name evidence="2" type="ORF">II3_05279</name>
</gene>
<dbReference type="HOGENOM" id="CLU_3058223_0_0_9"/>